<dbReference type="AlphaFoldDB" id="A0AAQ2ZEE6"/>
<proteinExistence type="predicted"/>
<feature type="transmembrane region" description="Helical" evidence="1">
    <location>
        <begin position="39"/>
        <end position="67"/>
    </location>
</feature>
<gene>
    <name evidence="2" type="ORF">OENI_0035</name>
</gene>
<protein>
    <submittedName>
        <fullName evidence="2">Uncharacterized protein</fullName>
    </submittedName>
</protein>
<dbReference type="GeneID" id="75064885"/>
<reference evidence="2 3" key="1">
    <citation type="submission" date="2018-08" db="EMBL/GenBank/DDBJ databases">
        <authorList>
            <person name="Lorentzen P. G. S. M."/>
        </authorList>
    </citation>
    <scope>NUCLEOTIDE SEQUENCE [LARGE SCALE GENOMIC DNA]</scope>
    <source>
        <strain evidence="2 3">CRBO_1381</strain>
    </source>
</reference>
<evidence type="ECO:0000313" key="2">
    <source>
        <dbReference type="EMBL" id="VDB96918.1"/>
    </source>
</evidence>
<dbReference type="EMBL" id="LR031358">
    <property type="protein sequence ID" value="VDB96918.1"/>
    <property type="molecule type" value="Genomic_DNA"/>
</dbReference>
<name>A0AAQ2ZEE6_OENOE</name>
<dbReference type="RefSeq" id="WP_002817958.1">
    <property type="nucleotide sequence ID" value="NZ_CP053280.1"/>
</dbReference>
<keyword evidence="1" id="KW-0472">Membrane</keyword>
<evidence type="ECO:0000313" key="3">
    <source>
        <dbReference type="Proteomes" id="UP000294726"/>
    </source>
</evidence>
<organism evidence="2 3">
    <name type="scientific">Oenococcus oeni</name>
    <name type="common">Leuconostoc oenos</name>
    <dbReference type="NCBI Taxonomy" id="1247"/>
    <lineage>
        <taxon>Bacteria</taxon>
        <taxon>Bacillati</taxon>
        <taxon>Bacillota</taxon>
        <taxon>Bacilli</taxon>
        <taxon>Lactobacillales</taxon>
        <taxon>Lactobacillaceae</taxon>
        <taxon>Oenococcus</taxon>
    </lineage>
</organism>
<accession>A0AAQ2ZEE6</accession>
<evidence type="ECO:0000256" key="1">
    <source>
        <dbReference type="SAM" id="Phobius"/>
    </source>
</evidence>
<sequence length="80" mass="8234">MKKINFCLFLLTGTFGISTGTAAAIYTALIRCGTNLSVGRLIALAGITGGTTLIVSAIVGLGGVYILQKLRAGKRACTAW</sequence>
<keyword evidence="1" id="KW-0812">Transmembrane</keyword>
<dbReference type="Proteomes" id="UP000294726">
    <property type="component" value="Chromosome"/>
</dbReference>
<keyword evidence="1" id="KW-1133">Transmembrane helix</keyword>